<evidence type="ECO:0000256" key="1">
    <source>
        <dbReference type="SAM" id="MobiDB-lite"/>
    </source>
</evidence>
<dbReference type="AlphaFoldDB" id="A0A6A6GUR6"/>
<keyword evidence="4" id="KW-1185">Reference proteome</keyword>
<dbReference type="InterPro" id="IPR010730">
    <property type="entry name" value="HET"/>
</dbReference>
<evidence type="ECO:0000313" key="4">
    <source>
        <dbReference type="Proteomes" id="UP000800092"/>
    </source>
</evidence>
<dbReference type="Proteomes" id="UP000800092">
    <property type="component" value="Unassembled WGS sequence"/>
</dbReference>
<dbReference type="PANTHER" id="PTHR33112:SF12">
    <property type="entry name" value="HETEROKARYON INCOMPATIBILITY DOMAIN-CONTAINING PROTEIN"/>
    <property type="match status" value="1"/>
</dbReference>
<evidence type="ECO:0000313" key="3">
    <source>
        <dbReference type="EMBL" id="KAF2229546.1"/>
    </source>
</evidence>
<feature type="compositionally biased region" description="Low complexity" evidence="1">
    <location>
        <begin position="1"/>
        <end position="13"/>
    </location>
</feature>
<feature type="region of interest" description="Disordered" evidence="1">
    <location>
        <begin position="1"/>
        <end position="58"/>
    </location>
</feature>
<organism evidence="3 4">
    <name type="scientific">Viridothelium virens</name>
    <name type="common">Speckled blister lichen</name>
    <name type="synonym">Trypethelium virens</name>
    <dbReference type="NCBI Taxonomy" id="1048519"/>
    <lineage>
        <taxon>Eukaryota</taxon>
        <taxon>Fungi</taxon>
        <taxon>Dikarya</taxon>
        <taxon>Ascomycota</taxon>
        <taxon>Pezizomycotina</taxon>
        <taxon>Dothideomycetes</taxon>
        <taxon>Dothideomycetes incertae sedis</taxon>
        <taxon>Trypetheliales</taxon>
        <taxon>Trypetheliaceae</taxon>
        <taxon>Viridothelium</taxon>
    </lineage>
</organism>
<protein>
    <submittedName>
        <fullName evidence="3">HET-domain-containing protein</fullName>
    </submittedName>
</protein>
<dbReference type="PANTHER" id="PTHR33112">
    <property type="entry name" value="DOMAIN PROTEIN, PUTATIVE-RELATED"/>
    <property type="match status" value="1"/>
</dbReference>
<sequence length="866" mass="99436">MDGVNSNNGVNGVPRDDAENQTPNIPPGFHRPRSSRTIPDIRGRANSDAASSAADSTEGKALSLRNAIYVVMKRNRQRRIRNQFIRQPGLANQSLCGKCRKLDLTAEKFVVQHHGRDHQDIPDPHQQQHNSLRSRSIISGSGNFELGTFTELEQKRTFCPFCRLVFNSATGLKRAKLLSIGPSREAVEELDFETAVCYASWQIDGRIIVRDGEVDVETRARTRRIRIHWKGGGFQDSFLILIPPPAWASGGLFLGRYIGSARHNGAVAKSWVDLCCESHGSTCRIEQGEDFHHMRTRPYFGVIDVENMCLTPLPENERYIALSYTWGDAKVYKTTLKNVAQHRKHRGLEAFRHELPQTISDAIDLVKRLGERYLWVDALCIIQEPEFSKSWELNSKIMDAVYGNAFLTICAADGDSAAAGLVGLSGNRRVEQAFEDYAPGVRLMVAHLGETYIEDSAWNKRAWTFQERLLSRRCLIFTQGRMYFQCRSTTMSEDIFSEDAEAGWSLDLLNAPLQRMRDVHERPLRVYQTSVPMYTDRILGRPDDIMAAFYGIGKTISTALGGHLLYCLPNTHFDWALLWEPVDAPRRRYSEGMQMQFPSWSWCGWDGSVMDYKPAMIRDCLMNLHEWLSEHTWIVWYIRDAFGILRLVWDSERDNVPNGVVQRKLRGYKKPQYPKENVTYDNYGRIIPEKYNSLRRDTFDLTLPEYPYSVSVNPPGTPVDPQMSDLRFLQFWTWSAFLRLERRYGSSSMASSLGRNSVRVGISDCKGDWCGTVVLDYGWINRQDARKAHEFIALSDARAFDEKEEHDDWTFYIPISREQSEWDLYFVMLVEKEGDVSRRVGIGKVFKQAFFNSFAPGKDWREFILE</sequence>
<feature type="compositionally biased region" description="Low complexity" evidence="1">
    <location>
        <begin position="47"/>
        <end position="56"/>
    </location>
</feature>
<dbReference type="OrthoDB" id="5135333at2759"/>
<feature type="domain" description="Heterokaryon incompatibility" evidence="2">
    <location>
        <begin position="319"/>
        <end position="467"/>
    </location>
</feature>
<dbReference type="Pfam" id="PF06985">
    <property type="entry name" value="HET"/>
    <property type="match status" value="1"/>
</dbReference>
<reference evidence="3" key="1">
    <citation type="journal article" date="2020" name="Stud. Mycol.">
        <title>101 Dothideomycetes genomes: a test case for predicting lifestyles and emergence of pathogens.</title>
        <authorList>
            <person name="Haridas S."/>
            <person name="Albert R."/>
            <person name="Binder M."/>
            <person name="Bloem J."/>
            <person name="Labutti K."/>
            <person name="Salamov A."/>
            <person name="Andreopoulos B."/>
            <person name="Baker S."/>
            <person name="Barry K."/>
            <person name="Bills G."/>
            <person name="Bluhm B."/>
            <person name="Cannon C."/>
            <person name="Castanera R."/>
            <person name="Culley D."/>
            <person name="Daum C."/>
            <person name="Ezra D."/>
            <person name="Gonzalez J."/>
            <person name="Henrissat B."/>
            <person name="Kuo A."/>
            <person name="Liang C."/>
            <person name="Lipzen A."/>
            <person name="Lutzoni F."/>
            <person name="Magnuson J."/>
            <person name="Mondo S."/>
            <person name="Nolan M."/>
            <person name="Ohm R."/>
            <person name="Pangilinan J."/>
            <person name="Park H.-J."/>
            <person name="Ramirez L."/>
            <person name="Alfaro M."/>
            <person name="Sun H."/>
            <person name="Tritt A."/>
            <person name="Yoshinaga Y."/>
            <person name="Zwiers L.-H."/>
            <person name="Turgeon B."/>
            <person name="Goodwin S."/>
            <person name="Spatafora J."/>
            <person name="Crous P."/>
            <person name="Grigoriev I."/>
        </authorList>
    </citation>
    <scope>NUCLEOTIDE SEQUENCE</scope>
    <source>
        <strain evidence="3">Tuck. ex Michener</strain>
    </source>
</reference>
<dbReference type="EMBL" id="ML991860">
    <property type="protein sequence ID" value="KAF2229546.1"/>
    <property type="molecule type" value="Genomic_DNA"/>
</dbReference>
<name>A0A6A6GUR6_VIRVR</name>
<evidence type="ECO:0000259" key="2">
    <source>
        <dbReference type="Pfam" id="PF06985"/>
    </source>
</evidence>
<gene>
    <name evidence="3" type="ORF">EV356DRAFT_475177</name>
</gene>
<proteinExistence type="predicted"/>
<accession>A0A6A6GUR6</accession>